<reference evidence="3 4" key="1">
    <citation type="submission" date="2018-03" db="EMBL/GenBank/DDBJ databases">
        <title>Complete genome sequence of Pseudomonas fluorescens sp. G7.</title>
        <authorList>
            <person name="Gao C.-H."/>
            <person name="Li Z."/>
            <person name="Cai P."/>
        </authorList>
    </citation>
    <scope>NUCLEOTIDE SEQUENCE [LARGE SCALE GENOMIC DNA]</scope>
    <source>
        <strain evidence="3 4">G7</strain>
    </source>
</reference>
<organism evidence="3 4">
    <name type="scientific">Pseudomonas fluorescens</name>
    <dbReference type="NCBI Taxonomy" id="294"/>
    <lineage>
        <taxon>Bacteria</taxon>
        <taxon>Pseudomonadati</taxon>
        <taxon>Pseudomonadota</taxon>
        <taxon>Gammaproteobacteria</taxon>
        <taxon>Pseudomonadales</taxon>
        <taxon>Pseudomonadaceae</taxon>
        <taxon>Pseudomonas</taxon>
    </lineage>
</organism>
<dbReference type="RefSeq" id="WP_169430172.1">
    <property type="nucleotide sequence ID" value="NZ_CP027561.1"/>
</dbReference>
<sequence>MGRFRTYWTDQAKWWCSRSLEWWAAHLTALYIGGAITIMGAKFDELIALKLNEIGDLAAGVFGPVAFLWLVLGYIQQGRELKLSSAALQLQAQELQNSVEQQKELVAISREQVKTEIESIQSAREQRAKSIRPLFVISGNGGSHMGSTHELEFSVQNLGSPVTSVNFDFSDQFVFIGQTRHLMENKDIARFKLNVEGRGDGVGDKLTVTYLDADFTPGVCMFNITVLPDDRYPGLRFEQL</sequence>
<keyword evidence="2" id="KW-0812">Transmembrane</keyword>
<gene>
    <name evidence="3" type="ORF">C6Y56_12940</name>
</gene>
<feature type="transmembrane region" description="Helical" evidence="2">
    <location>
        <begin position="20"/>
        <end position="41"/>
    </location>
</feature>
<evidence type="ECO:0000313" key="3">
    <source>
        <dbReference type="EMBL" id="QJP95455.1"/>
    </source>
</evidence>
<keyword evidence="2" id="KW-1133">Transmembrane helix</keyword>
<evidence type="ECO:0000313" key="4">
    <source>
        <dbReference type="Proteomes" id="UP000501669"/>
    </source>
</evidence>
<keyword evidence="1" id="KW-0175">Coiled coil</keyword>
<accession>A0A7Z3GZT8</accession>
<keyword evidence="2" id="KW-0472">Membrane</keyword>
<feature type="coiled-coil region" evidence="1">
    <location>
        <begin position="85"/>
        <end position="112"/>
    </location>
</feature>
<dbReference type="AlphaFoldDB" id="A0A7Z3GZT8"/>
<evidence type="ECO:0000256" key="2">
    <source>
        <dbReference type="SAM" id="Phobius"/>
    </source>
</evidence>
<protein>
    <submittedName>
        <fullName evidence="3">Uncharacterized protein</fullName>
    </submittedName>
</protein>
<name>A0A7Z3GZT8_PSEFL</name>
<proteinExistence type="predicted"/>
<feature type="transmembrane region" description="Helical" evidence="2">
    <location>
        <begin position="57"/>
        <end position="75"/>
    </location>
</feature>
<dbReference type="Proteomes" id="UP000501669">
    <property type="component" value="Chromosome"/>
</dbReference>
<evidence type="ECO:0000256" key="1">
    <source>
        <dbReference type="SAM" id="Coils"/>
    </source>
</evidence>
<dbReference type="EMBL" id="CP027561">
    <property type="protein sequence ID" value="QJP95455.1"/>
    <property type="molecule type" value="Genomic_DNA"/>
</dbReference>